<dbReference type="Gene3D" id="1.50.10.20">
    <property type="match status" value="1"/>
</dbReference>
<dbReference type="RefSeq" id="WP_104095023.1">
    <property type="nucleotide sequence ID" value="NZ_JACHBP010000001.1"/>
</dbReference>
<dbReference type="OrthoDB" id="370326at2"/>
<keyword evidence="2" id="KW-1185">Reference proteome</keyword>
<evidence type="ECO:0000313" key="2">
    <source>
        <dbReference type="Proteomes" id="UP000298488"/>
    </source>
</evidence>
<protein>
    <submittedName>
        <fullName evidence="1">Squalene cyclase</fullName>
    </submittedName>
</protein>
<name>A0A4R8V8U7_9MICO</name>
<comment type="caution">
    <text evidence="1">The sequence shown here is derived from an EMBL/GenBank/DDBJ whole genome shotgun (WGS) entry which is preliminary data.</text>
</comment>
<dbReference type="EMBL" id="SOFI01000003">
    <property type="protein sequence ID" value="TFB79143.1"/>
    <property type="molecule type" value="Genomic_DNA"/>
</dbReference>
<proteinExistence type="predicted"/>
<reference evidence="1 2" key="1">
    <citation type="submission" date="2019-03" db="EMBL/GenBank/DDBJ databases">
        <title>Genomics of glacier-inhabiting Cryobacterium strains.</title>
        <authorList>
            <person name="Liu Q."/>
            <person name="Xin Y.-H."/>
        </authorList>
    </citation>
    <scope>NUCLEOTIDE SEQUENCE [LARGE SCALE GENOMIC DNA]</scope>
    <source>
        <strain evidence="1 2">CGMCC 1.10440</strain>
    </source>
</reference>
<gene>
    <name evidence="1" type="ORF">E3N84_03180</name>
</gene>
<evidence type="ECO:0000313" key="1">
    <source>
        <dbReference type="EMBL" id="TFB79143.1"/>
    </source>
</evidence>
<dbReference type="AlphaFoldDB" id="A0A4R8V8U7"/>
<accession>A0A4R8V8U7</accession>
<dbReference type="Proteomes" id="UP000298488">
    <property type="component" value="Unassembled WGS sequence"/>
</dbReference>
<dbReference type="InterPro" id="IPR008930">
    <property type="entry name" value="Terpenoid_cyclase/PrenylTrfase"/>
</dbReference>
<sequence>MTIDQKLLDWMLDSDPALRWQVERDLVGEPGEVWETTRARVATEGFGARLLALQDADGQWAGGAYFPGDFDFTGPEAADDAGQPWTATTWSLNSLREWGLDASVLTGTAEKLKANSRWEYDNLPYWDGEVDCCINGYTLANGAWLGADVSGLAQWFVDHQQPEGGWNCEWVNGSKRSSFHSTLNSLKGILSYEAATGGSDQLRAARRAGEEYLLARRLMHTLTTGEFPGYWVDRFAYPFRWFYSVLNATDYFRAAALHDGVAPDPRIADAIDAVRAARRGDGTWEQERRHPGRVWFEVDVAPGEPSPWLTFYGTRVLDWWDGATLATTHD</sequence>
<dbReference type="SUPFAM" id="SSF48239">
    <property type="entry name" value="Terpenoid cyclases/Protein prenyltransferases"/>
    <property type="match status" value="1"/>
</dbReference>
<organism evidence="1 2">
    <name type="scientific">Terrimesophilobacter mesophilus</name>
    <dbReference type="NCBI Taxonomy" id="433647"/>
    <lineage>
        <taxon>Bacteria</taxon>
        <taxon>Bacillati</taxon>
        <taxon>Actinomycetota</taxon>
        <taxon>Actinomycetes</taxon>
        <taxon>Micrococcales</taxon>
        <taxon>Microbacteriaceae</taxon>
        <taxon>Terrimesophilobacter</taxon>
    </lineage>
</organism>